<protein>
    <submittedName>
        <fullName evidence="1">Uncharacterized protein</fullName>
    </submittedName>
</protein>
<dbReference type="EMBL" id="MT144452">
    <property type="protein sequence ID" value="QJA53798.1"/>
    <property type="molecule type" value="Genomic_DNA"/>
</dbReference>
<reference evidence="1" key="1">
    <citation type="submission" date="2020-03" db="EMBL/GenBank/DDBJ databases">
        <title>The deep terrestrial virosphere.</title>
        <authorList>
            <person name="Holmfeldt K."/>
            <person name="Nilsson E."/>
            <person name="Simone D."/>
            <person name="Lopez-Fernandez M."/>
            <person name="Wu X."/>
            <person name="de Brujin I."/>
            <person name="Lundin D."/>
            <person name="Andersson A."/>
            <person name="Bertilsson S."/>
            <person name="Dopson M."/>
        </authorList>
    </citation>
    <scope>NUCLEOTIDE SEQUENCE</scope>
    <source>
        <strain evidence="1">TM448A04031</strain>
        <strain evidence="2">TM448B04748</strain>
    </source>
</reference>
<dbReference type="EMBL" id="MT145103">
    <property type="protein sequence ID" value="QJI03611.1"/>
    <property type="molecule type" value="Genomic_DNA"/>
</dbReference>
<sequence>MIDLSKLQFDQGYTFLPLTESILISAGQDDYLRCYGPYVLNGKQRYRNYRRTLKSPNAISFVELFEIKTEEAHERGEEMLRKEIRMPING</sequence>
<accession>A0A6H2A204</accession>
<gene>
    <name evidence="1" type="ORF">TM448A04031_0002</name>
    <name evidence="2" type="ORF">TM448B04748_0009</name>
</gene>
<proteinExistence type="predicted"/>
<organism evidence="1">
    <name type="scientific">viral metagenome</name>
    <dbReference type="NCBI Taxonomy" id="1070528"/>
    <lineage>
        <taxon>unclassified sequences</taxon>
        <taxon>metagenomes</taxon>
        <taxon>organismal metagenomes</taxon>
    </lineage>
</organism>
<evidence type="ECO:0000313" key="1">
    <source>
        <dbReference type="EMBL" id="QJA53798.1"/>
    </source>
</evidence>
<name>A0A6H2A204_9ZZZZ</name>
<evidence type="ECO:0000313" key="2">
    <source>
        <dbReference type="EMBL" id="QJI03611.1"/>
    </source>
</evidence>
<dbReference type="AlphaFoldDB" id="A0A6H2A204"/>